<reference evidence="2 3" key="1">
    <citation type="submission" date="2020-08" db="EMBL/GenBank/DDBJ databases">
        <authorList>
            <person name="Newling K."/>
            <person name="Davey J."/>
            <person name="Forrester S."/>
        </authorList>
    </citation>
    <scope>NUCLEOTIDE SEQUENCE [LARGE SCALE GENOMIC DNA]</scope>
    <source>
        <strain evidence="3">Crithidia deanei Carvalho (ATCC PRA-265)</strain>
    </source>
</reference>
<evidence type="ECO:0000313" key="3">
    <source>
        <dbReference type="Proteomes" id="UP000515908"/>
    </source>
</evidence>
<dbReference type="Proteomes" id="UP000515908">
    <property type="component" value="Chromosome 25"/>
</dbReference>
<evidence type="ECO:0000256" key="1">
    <source>
        <dbReference type="SAM" id="MobiDB-lite"/>
    </source>
</evidence>
<protein>
    <submittedName>
        <fullName evidence="2">Uncharacterized protein</fullName>
    </submittedName>
</protein>
<feature type="region of interest" description="Disordered" evidence="1">
    <location>
        <begin position="124"/>
        <end position="145"/>
    </location>
</feature>
<organism evidence="2 3">
    <name type="scientific">Angomonas deanei</name>
    <dbReference type="NCBI Taxonomy" id="59799"/>
    <lineage>
        <taxon>Eukaryota</taxon>
        <taxon>Discoba</taxon>
        <taxon>Euglenozoa</taxon>
        <taxon>Kinetoplastea</taxon>
        <taxon>Metakinetoplastina</taxon>
        <taxon>Trypanosomatida</taxon>
        <taxon>Trypanosomatidae</taxon>
        <taxon>Strigomonadinae</taxon>
        <taxon>Angomonas</taxon>
    </lineage>
</organism>
<name>A0A7G2CT69_9TRYP</name>
<evidence type="ECO:0000313" key="2">
    <source>
        <dbReference type="EMBL" id="CAD2222251.1"/>
    </source>
</evidence>
<dbReference type="OrthoDB" id="276757at2759"/>
<accession>A0A7G2CT69</accession>
<keyword evidence="3" id="KW-1185">Reference proteome</keyword>
<gene>
    <name evidence="2" type="ORF">ADEAN_000979100</name>
</gene>
<dbReference type="EMBL" id="LR877169">
    <property type="protein sequence ID" value="CAD2222251.1"/>
    <property type="molecule type" value="Genomic_DNA"/>
</dbReference>
<dbReference type="AlphaFoldDB" id="A0A7G2CT69"/>
<proteinExistence type="predicted"/>
<dbReference type="VEuPathDB" id="TriTrypDB:ADEAN_000979100"/>
<feature type="region of interest" description="Disordered" evidence="1">
    <location>
        <begin position="177"/>
        <end position="199"/>
    </location>
</feature>
<sequence length="199" mass="22385">MFRKTIQRLSGHGDLFPTSKEAAHLAPEWVLSRTPPPPPGPGKRYVSTTQPEKFNQYQLHTAEVHNDRVLMQIGHAPPAHCTTPVPSNTSVAHSLGGVNAYLRGYHHAKDFSSPIARANIAEKEQSEKFAKTRTFTEHQRPARDRPGWERTIDMTAMNEYFGDRTCMLKTVDVNPKGPTKEWFPFEKKPAPATPPPPKK</sequence>